<organism evidence="1 2">
    <name type="scientific">Streptosporangium canum</name>
    <dbReference type="NCBI Taxonomy" id="324952"/>
    <lineage>
        <taxon>Bacteria</taxon>
        <taxon>Bacillati</taxon>
        <taxon>Actinomycetota</taxon>
        <taxon>Actinomycetes</taxon>
        <taxon>Streptosporangiales</taxon>
        <taxon>Streptosporangiaceae</taxon>
        <taxon>Streptosporangium</taxon>
    </lineage>
</organism>
<dbReference type="Proteomes" id="UP000199111">
    <property type="component" value="Unassembled WGS sequence"/>
</dbReference>
<protein>
    <submittedName>
        <fullName evidence="1">Uncharacterized protein</fullName>
    </submittedName>
</protein>
<proteinExistence type="predicted"/>
<accession>A0A1I3FGJ2</accession>
<dbReference type="GeneID" id="96296047"/>
<dbReference type="AlphaFoldDB" id="A0A1I3FGJ2"/>
<evidence type="ECO:0000313" key="2">
    <source>
        <dbReference type="Proteomes" id="UP000199111"/>
    </source>
</evidence>
<gene>
    <name evidence="1" type="ORF">SAMN05216275_101158</name>
</gene>
<dbReference type="EMBL" id="FOQY01000001">
    <property type="protein sequence ID" value="SFI10324.1"/>
    <property type="molecule type" value="Genomic_DNA"/>
</dbReference>
<dbReference type="Gene3D" id="2.60.270.50">
    <property type="match status" value="1"/>
</dbReference>
<sequence length="321" mass="34735">MVSMQDIAKEVKATAEIIDTVSKILADASRSAVIEVNNATSRTLRRLRSAHAHGVFAKLPADSIGPFQSDVFGSKSSEGGIATGTTGLIVYGLDDEGTALKISWVVPFIGGNEARAEVTGPNAGFYVCRGEISGGNKKVAARFAIGENAALSPRVSDWRTCGECKTLFFALDAGRCPGNVTRGRRPPIVIGEDGQLLNEPRYGAHQAAGLIFRLPFGVPGPNRESGWRKCARCKALFFDGFEDKKGACPKWSAPRPGHVAEAGGHDFLLPFDMPLRPGQQNDWRFCDRCFVLFYWPHNADGNCAAGGRHHPHPFNYVLDHL</sequence>
<name>A0A1I3FGJ2_9ACTN</name>
<evidence type="ECO:0000313" key="1">
    <source>
        <dbReference type="EMBL" id="SFI10324.1"/>
    </source>
</evidence>
<keyword evidence="2" id="KW-1185">Reference proteome</keyword>
<reference evidence="2" key="1">
    <citation type="submission" date="2016-10" db="EMBL/GenBank/DDBJ databases">
        <authorList>
            <person name="Varghese N."/>
            <person name="Submissions S."/>
        </authorList>
    </citation>
    <scope>NUCLEOTIDE SEQUENCE [LARGE SCALE GENOMIC DNA]</scope>
    <source>
        <strain evidence="2">CGMCC 4.2126</strain>
    </source>
</reference>
<dbReference type="RefSeq" id="WP_093885121.1">
    <property type="nucleotide sequence ID" value="NZ_FOQY01000001.1"/>
</dbReference>